<sequence>MKKNGNEPCSKNNKSMFGNFQCTVPKALPNTIDMTHVNIKHIDPSWYNVFDERDAKNKLINEPMKMKNI</sequence>
<evidence type="ECO:0000313" key="1">
    <source>
        <dbReference type="EMBL" id="QHT06901.1"/>
    </source>
</evidence>
<accession>A0A6C0CR18</accession>
<reference evidence="1" key="1">
    <citation type="journal article" date="2020" name="Nature">
        <title>Giant virus diversity and host interactions through global metagenomics.</title>
        <authorList>
            <person name="Schulz F."/>
            <person name="Roux S."/>
            <person name="Paez-Espino D."/>
            <person name="Jungbluth S."/>
            <person name="Walsh D.A."/>
            <person name="Denef V.J."/>
            <person name="McMahon K.D."/>
            <person name="Konstantinidis K.T."/>
            <person name="Eloe-Fadrosh E.A."/>
            <person name="Kyrpides N.C."/>
            <person name="Woyke T."/>
        </authorList>
    </citation>
    <scope>NUCLEOTIDE SEQUENCE</scope>
    <source>
        <strain evidence="1">GVMAG-M-3300021473-15</strain>
    </source>
</reference>
<dbReference type="AlphaFoldDB" id="A0A6C0CR18"/>
<proteinExistence type="predicted"/>
<dbReference type="EMBL" id="MN739478">
    <property type="protein sequence ID" value="QHT06901.1"/>
    <property type="molecule type" value="Genomic_DNA"/>
</dbReference>
<name>A0A6C0CR18_9ZZZZ</name>
<organism evidence="1">
    <name type="scientific">viral metagenome</name>
    <dbReference type="NCBI Taxonomy" id="1070528"/>
    <lineage>
        <taxon>unclassified sequences</taxon>
        <taxon>metagenomes</taxon>
        <taxon>organismal metagenomes</taxon>
    </lineage>
</organism>
<protein>
    <submittedName>
        <fullName evidence="1">Uncharacterized protein</fullName>
    </submittedName>
</protein>